<keyword evidence="3" id="KW-0732">Signal</keyword>
<feature type="coiled-coil region" evidence="1">
    <location>
        <begin position="395"/>
        <end position="481"/>
    </location>
</feature>
<dbReference type="Gene3D" id="1.10.287.1490">
    <property type="match status" value="1"/>
</dbReference>
<evidence type="ECO:0000256" key="3">
    <source>
        <dbReference type="SAM" id="SignalP"/>
    </source>
</evidence>
<name>A0A2H3FZZ2_FUSOX</name>
<feature type="chain" id="PRO_5013796495" evidence="3">
    <location>
        <begin position="19"/>
        <end position="576"/>
    </location>
</feature>
<dbReference type="AlphaFoldDB" id="A0A2H3FZZ2"/>
<reference evidence="4 5" key="2">
    <citation type="journal article" date="2017" name="Sci. Rep.">
        <title>A mobile pathogenicity chromosome in Fusarium oxysporum for infection of multiple cucurbit species.</title>
        <authorList>
            <person name="van Dam P."/>
            <person name="Fokkens L."/>
            <person name="Ayukawa Y."/>
            <person name="van der Gragt M."/>
            <person name="Ter Horst A."/>
            <person name="Brankovics B."/>
            <person name="Houterman P.M."/>
            <person name="Arie T."/>
            <person name="Rep M."/>
        </authorList>
    </citation>
    <scope>NUCLEOTIDE SEQUENCE [LARGE SCALE GENOMIC DNA]</scope>
    <source>
        <strain evidence="4 5">Forc016</strain>
    </source>
</reference>
<gene>
    <name evidence="4" type="ORF">AU210_015000</name>
</gene>
<reference evidence="4 5" key="1">
    <citation type="journal article" date="2016" name="Environ. Microbiol.">
        <title>Effector profiles distinguish formae speciales of Fusarium oxysporum.</title>
        <authorList>
            <person name="van Dam P."/>
            <person name="Fokkens L."/>
            <person name="Schmidt S.M."/>
            <person name="Linmans J.H."/>
            <person name="Kistler H.C."/>
            <person name="Ma L.J."/>
            <person name="Rep M."/>
        </authorList>
    </citation>
    <scope>NUCLEOTIDE SEQUENCE [LARGE SCALE GENOMIC DNA]</scope>
    <source>
        <strain evidence="4 5">Forc016</strain>
    </source>
</reference>
<dbReference type="STRING" id="327505.A0A2H3FZZ2"/>
<comment type="caution">
    <text evidence="4">The sequence shown here is derived from an EMBL/GenBank/DDBJ whole genome shotgun (WGS) entry which is preliminary data.</text>
</comment>
<evidence type="ECO:0000313" key="4">
    <source>
        <dbReference type="EMBL" id="PCD23480.1"/>
    </source>
</evidence>
<dbReference type="Proteomes" id="UP000219602">
    <property type="component" value="Chromosome 13"/>
</dbReference>
<sequence length="576" mass="66135">MAMSRFVVTLGLCVSASAIKLFEPGDFNPEDVWVGSACEKVLRTEIDCDKYIFEFTVPEFRGQSSKDLEMADTICSNRCSDSLRNWYPKLVKECAEEDFMSDTYPTNYWLYIGNSMSSGWNQTCAKDPKTGRYCGEIINEFSKVEDDEEMPLEELCHPCYVKMINMRSTSFAWPSLEDPGGKWWPKQLELVKEKCSGTESKKDASYLDEKESAEEETTSVTPHKTASADGSGVGPMPTASTSSTEAAVSESAAQGATLERLWQASMFAVAVQEFVSLWTTVVKETVSVKLEKIAKRMDDFRQAERSLEMHSRISKLQESLSATSQENDQIQKQYQRDVKRLRRNIKDLEQELRESKGGNNITEQKSLAMKFDVEHVFRPKIIHLEQKLKESQDRNNISEGRLSAMRTKLEKLQAQTMSDWLARNRLEIESKSLKVELINAQKKLDEDTSINEKNRDFDNQIKNLERKIKQYTVMLEDTAKKARANEDKVVTERAAKESMEKRYKAQLTERDGEISRLKHHREELEETVSGLQASIDACWWHRFQAWKERFRKRNKSGSWISIADGTNEDIGLKTYA</sequence>
<evidence type="ECO:0000313" key="5">
    <source>
        <dbReference type="Proteomes" id="UP000219602"/>
    </source>
</evidence>
<accession>A0A2H3FZZ2</accession>
<feature type="compositionally biased region" description="Low complexity" evidence="2">
    <location>
        <begin position="238"/>
        <end position="248"/>
    </location>
</feature>
<feature type="compositionally biased region" description="Basic and acidic residues" evidence="2">
    <location>
        <begin position="201"/>
        <end position="210"/>
    </location>
</feature>
<evidence type="ECO:0000256" key="2">
    <source>
        <dbReference type="SAM" id="MobiDB-lite"/>
    </source>
</evidence>
<evidence type="ECO:0000256" key="1">
    <source>
        <dbReference type="SAM" id="Coils"/>
    </source>
</evidence>
<keyword evidence="1" id="KW-0175">Coiled coil</keyword>
<dbReference type="EMBL" id="MABQ02000011">
    <property type="protein sequence ID" value="PCD23480.1"/>
    <property type="molecule type" value="Genomic_DNA"/>
</dbReference>
<protein>
    <submittedName>
        <fullName evidence="4">Uncharacterized protein</fullName>
    </submittedName>
</protein>
<feature type="region of interest" description="Disordered" evidence="2">
    <location>
        <begin position="201"/>
        <end position="248"/>
    </location>
</feature>
<organism evidence="4 5">
    <name type="scientific">Fusarium oxysporum f. sp. radicis-cucumerinum</name>
    <dbReference type="NCBI Taxonomy" id="327505"/>
    <lineage>
        <taxon>Eukaryota</taxon>
        <taxon>Fungi</taxon>
        <taxon>Dikarya</taxon>
        <taxon>Ascomycota</taxon>
        <taxon>Pezizomycotina</taxon>
        <taxon>Sordariomycetes</taxon>
        <taxon>Hypocreomycetidae</taxon>
        <taxon>Hypocreales</taxon>
        <taxon>Nectriaceae</taxon>
        <taxon>Fusarium</taxon>
        <taxon>Fusarium oxysporum species complex</taxon>
    </lineage>
</organism>
<proteinExistence type="predicted"/>
<feature type="coiled-coil region" evidence="1">
    <location>
        <begin position="313"/>
        <end position="365"/>
    </location>
</feature>
<feature type="signal peptide" evidence="3">
    <location>
        <begin position="1"/>
        <end position="18"/>
    </location>
</feature>